<proteinExistence type="inferred from homology"/>
<reference evidence="9" key="1">
    <citation type="submission" date="2018-05" db="EMBL/GenBank/DDBJ databases">
        <title>Complete Genome Sequence of Methylobacterium sp. 17SD2-17.</title>
        <authorList>
            <person name="Srinivasan S."/>
        </authorList>
    </citation>
    <scope>NUCLEOTIDE SEQUENCE [LARGE SCALE GENOMIC DNA]</scope>
    <source>
        <strain evidence="9">17SD2-17</strain>
    </source>
</reference>
<dbReference type="OrthoDB" id="9760333at2"/>
<evidence type="ECO:0000256" key="6">
    <source>
        <dbReference type="ARBA" id="ARBA00023237"/>
    </source>
</evidence>
<keyword evidence="3 7" id="KW-1134">Transmembrane beta strand</keyword>
<evidence type="ECO:0000256" key="5">
    <source>
        <dbReference type="ARBA" id="ARBA00023136"/>
    </source>
</evidence>
<keyword evidence="4 7" id="KW-0812">Transmembrane</keyword>
<keyword evidence="5 7" id="KW-0472">Membrane</keyword>
<evidence type="ECO:0000313" key="9">
    <source>
        <dbReference type="Proteomes" id="UP000245926"/>
    </source>
</evidence>
<sequence>MSAHPAFALVDASISYDLSRAYPSLQGVTLAVNALNLFDQRYFTSAFYQGTVFEGFRRTVFGTVTDRG</sequence>
<comment type="subcellular location">
    <subcellularLocation>
        <location evidence="1 7">Cell outer membrane</location>
        <topology evidence="1 7">Multi-pass membrane protein</topology>
    </subcellularLocation>
</comment>
<dbReference type="GO" id="GO:0009279">
    <property type="term" value="C:cell outer membrane"/>
    <property type="evidence" value="ECO:0007669"/>
    <property type="project" value="UniProtKB-SubCell"/>
</dbReference>
<dbReference type="SUPFAM" id="SSF56935">
    <property type="entry name" value="Porins"/>
    <property type="match status" value="1"/>
</dbReference>
<dbReference type="RefSeq" id="WP_109893989.1">
    <property type="nucleotide sequence ID" value="NZ_CP029550.1"/>
</dbReference>
<dbReference type="AlphaFoldDB" id="A0A2U8WCZ5"/>
<dbReference type="Proteomes" id="UP000245926">
    <property type="component" value="Chromosome"/>
</dbReference>
<dbReference type="EMBL" id="CP029550">
    <property type="protein sequence ID" value="AWN43310.1"/>
    <property type="molecule type" value="Genomic_DNA"/>
</dbReference>
<dbReference type="KEGG" id="mets:DK389_25905"/>
<evidence type="ECO:0000256" key="4">
    <source>
        <dbReference type="ARBA" id="ARBA00022692"/>
    </source>
</evidence>
<comment type="similarity">
    <text evidence="7">Belongs to the TonB-dependent receptor family.</text>
</comment>
<evidence type="ECO:0000313" key="8">
    <source>
        <dbReference type="EMBL" id="AWN43310.1"/>
    </source>
</evidence>
<keyword evidence="9" id="KW-1185">Reference proteome</keyword>
<evidence type="ECO:0000256" key="2">
    <source>
        <dbReference type="ARBA" id="ARBA00022448"/>
    </source>
</evidence>
<evidence type="ECO:0000256" key="3">
    <source>
        <dbReference type="ARBA" id="ARBA00022452"/>
    </source>
</evidence>
<keyword evidence="6 7" id="KW-0998">Cell outer membrane</keyword>
<dbReference type="InterPro" id="IPR036942">
    <property type="entry name" value="Beta-barrel_TonB_sf"/>
</dbReference>
<organism evidence="8 9">
    <name type="scientific">Methylobacterium durans</name>
    <dbReference type="NCBI Taxonomy" id="2202825"/>
    <lineage>
        <taxon>Bacteria</taxon>
        <taxon>Pseudomonadati</taxon>
        <taxon>Pseudomonadota</taxon>
        <taxon>Alphaproteobacteria</taxon>
        <taxon>Hyphomicrobiales</taxon>
        <taxon>Methylobacteriaceae</taxon>
        <taxon>Methylobacterium</taxon>
    </lineage>
</organism>
<dbReference type="InterPro" id="IPR039426">
    <property type="entry name" value="TonB-dep_rcpt-like"/>
</dbReference>
<accession>A0A2U8WCZ5</accession>
<gene>
    <name evidence="8" type="ORF">DK389_25905</name>
</gene>
<evidence type="ECO:0000256" key="7">
    <source>
        <dbReference type="PROSITE-ProRule" id="PRU01360"/>
    </source>
</evidence>
<name>A0A2U8WCZ5_9HYPH</name>
<protein>
    <submittedName>
        <fullName evidence="8">Uncharacterized protein</fullName>
    </submittedName>
</protein>
<dbReference type="Gene3D" id="2.40.170.20">
    <property type="entry name" value="TonB-dependent receptor, beta-barrel domain"/>
    <property type="match status" value="1"/>
</dbReference>
<evidence type="ECO:0000256" key="1">
    <source>
        <dbReference type="ARBA" id="ARBA00004571"/>
    </source>
</evidence>
<dbReference type="PROSITE" id="PS52016">
    <property type="entry name" value="TONB_DEPENDENT_REC_3"/>
    <property type="match status" value="1"/>
</dbReference>
<keyword evidence="2 7" id="KW-0813">Transport</keyword>